<reference evidence="1 3" key="1">
    <citation type="submission" date="2014-09" db="EMBL/GenBank/DDBJ databases">
        <authorList>
            <person name="McGinnis J.M."/>
            <person name="Wolfgang W.J."/>
        </authorList>
    </citation>
    <scope>NUCLEOTIDE SEQUENCE [LARGE SCALE GENOMIC DNA]</scope>
    <source>
        <strain evidence="1 3">JCM 14014</strain>
    </source>
</reference>
<name>A0A099EXD7_9RHOB</name>
<dbReference type="Proteomes" id="UP000182312">
    <property type="component" value="Unassembled WGS sequence"/>
</dbReference>
<organism evidence="1 3">
    <name type="scientific">Paracoccus halophilus</name>
    <dbReference type="NCBI Taxonomy" id="376733"/>
    <lineage>
        <taxon>Bacteria</taxon>
        <taxon>Pseudomonadati</taxon>
        <taxon>Pseudomonadota</taxon>
        <taxon>Alphaproteobacteria</taxon>
        <taxon>Rhodobacterales</taxon>
        <taxon>Paracoccaceae</taxon>
        <taxon>Paracoccus</taxon>
    </lineage>
</organism>
<dbReference type="InterPro" id="IPR041638">
    <property type="entry name" value="BaeRF_family11"/>
</dbReference>
<keyword evidence="3" id="KW-1185">Reference proteome</keyword>
<evidence type="ECO:0000313" key="2">
    <source>
        <dbReference type="EMBL" id="SFA59829.1"/>
    </source>
</evidence>
<dbReference type="OrthoDB" id="242138at2"/>
<protein>
    <submittedName>
        <fullName evidence="1">Uncharacterized protein</fullName>
    </submittedName>
</protein>
<dbReference type="EMBL" id="FOJO01000025">
    <property type="protein sequence ID" value="SFA59829.1"/>
    <property type="molecule type" value="Genomic_DNA"/>
</dbReference>
<evidence type="ECO:0000313" key="1">
    <source>
        <dbReference type="EMBL" id="KGJ02889.1"/>
    </source>
</evidence>
<dbReference type="eggNOG" id="COG1503">
    <property type="taxonomic scope" value="Bacteria"/>
</dbReference>
<evidence type="ECO:0000313" key="4">
    <source>
        <dbReference type="Proteomes" id="UP000182312"/>
    </source>
</evidence>
<dbReference type="Pfam" id="PF18855">
    <property type="entry name" value="baeRF_family11"/>
    <property type="match status" value="1"/>
</dbReference>
<dbReference type="RefSeq" id="WP_036743069.1">
    <property type="nucleotide sequence ID" value="NZ_FOJO01000025.1"/>
</dbReference>
<dbReference type="EMBL" id="JRKN01000029">
    <property type="protein sequence ID" value="KGJ02889.1"/>
    <property type="molecule type" value="Genomic_DNA"/>
</dbReference>
<reference evidence="2 4" key="3">
    <citation type="submission" date="2016-10" db="EMBL/GenBank/DDBJ databases">
        <authorList>
            <person name="de Groot N.N."/>
        </authorList>
    </citation>
    <scope>NUCLEOTIDE SEQUENCE [LARGE SCALE GENOMIC DNA]</scope>
    <source>
        <strain evidence="2 4">CGMCC 1.6117</strain>
    </source>
</reference>
<dbReference type="AlphaFoldDB" id="A0A099EXD7"/>
<accession>A0A099EXD7</accession>
<dbReference type="Proteomes" id="UP000029846">
    <property type="component" value="Unassembled WGS sequence"/>
</dbReference>
<proteinExistence type="predicted"/>
<reference evidence="1 3" key="2">
    <citation type="submission" date="2014-10" db="EMBL/GenBank/DDBJ databases">
        <title>Paracoccus sanguinis sp. nov., isolated from clinical specimens of New York State patients.</title>
        <authorList>
            <person name="Mingle L.A."/>
            <person name="Cole J.A."/>
            <person name="Lapierre P."/>
            <person name="Musser K.A."/>
        </authorList>
    </citation>
    <scope>NUCLEOTIDE SEQUENCE [LARGE SCALE GENOMIC DNA]</scope>
    <source>
        <strain evidence="1 3">JCM 14014</strain>
    </source>
</reference>
<dbReference type="STRING" id="376733.SAMN04487972_12535"/>
<gene>
    <name evidence="1" type="ORF">IT41_15960</name>
    <name evidence="2" type="ORF">SAMN04487972_12535</name>
</gene>
<sequence>MLYVDIPTRSEFATLSKARADTCVSIYVRTTPVTQEVAASRIEFGNLMREVQSQLQDVGFNKRRLAALMDSLSDLLDDDEFWRFQANSLAVFATADSIRAYRLANDLTSMVQVSDRFHLKPLLRAVTFPHSAFILALSENAVRFVEMHADLAPEVVKVPDMPKDAASSAGKSTLNDRTFSGRIHGSEGQNVRLQQYVRKVDAALRQVLSGRESPLVLAATGRLASLFAQTCSYPHLLKDTIADSPDQFSEAQLANKARPILDKAYASEIADIHALFDKRAGDNRATTDMADAARAATFGGIDTLLIDIDTTVPGFVDDESGAVTFVEKDDAKAYGVVDEIAARALASGARVMGVRREDIPGKGELAAVLRYPV</sequence>
<evidence type="ECO:0000313" key="3">
    <source>
        <dbReference type="Proteomes" id="UP000029846"/>
    </source>
</evidence>